<organism evidence="2 3">
    <name type="scientific">Vibrio gigantis</name>
    <dbReference type="NCBI Taxonomy" id="296199"/>
    <lineage>
        <taxon>Bacteria</taxon>
        <taxon>Pseudomonadati</taxon>
        <taxon>Pseudomonadota</taxon>
        <taxon>Gammaproteobacteria</taxon>
        <taxon>Vibrionales</taxon>
        <taxon>Vibrionaceae</taxon>
        <taxon>Vibrio</taxon>
    </lineage>
</organism>
<evidence type="ECO:0000313" key="3">
    <source>
        <dbReference type="Proteomes" id="UP000322521"/>
    </source>
</evidence>
<keyword evidence="1" id="KW-0812">Transmembrane</keyword>
<feature type="transmembrane region" description="Helical" evidence="1">
    <location>
        <begin position="87"/>
        <end position="109"/>
    </location>
</feature>
<feature type="transmembrane region" description="Helical" evidence="1">
    <location>
        <begin position="121"/>
        <end position="139"/>
    </location>
</feature>
<reference evidence="2 3" key="1">
    <citation type="submission" date="2019-09" db="EMBL/GenBank/DDBJ databases">
        <title>Draft genome sequence of various Type strains from the CCUG.</title>
        <authorList>
            <person name="Pineiro-Iglesias B."/>
            <person name="Tunovic T."/>
            <person name="Unosson C."/>
            <person name="Inganas E."/>
            <person name="Ohlen M."/>
            <person name="Cardew S."/>
            <person name="Jensie-Markopoulos S."/>
            <person name="Salva-Serra F."/>
            <person name="Jaen-Luchoro D."/>
            <person name="Karlsson R."/>
            <person name="Svensson-Stadler L."/>
            <person name="Chun J."/>
            <person name="Moore E."/>
        </authorList>
    </citation>
    <scope>NUCLEOTIDE SEQUENCE [LARGE SCALE GENOMIC DNA]</scope>
    <source>
        <strain evidence="2 3">CCUG 56969T</strain>
    </source>
</reference>
<protein>
    <submittedName>
        <fullName evidence="2">Uncharacterized protein</fullName>
    </submittedName>
</protein>
<keyword evidence="1" id="KW-1133">Transmembrane helix</keyword>
<dbReference type="RefSeq" id="WP_086712259.1">
    <property type="nucleotide sequence ID" value="NZ_AP025492.1"/>
</dbReference>
<sequence>MTKSDKVYGFNTPQRLFVGYTLAVLVDLVVLNFFDEYWDFVNIESFTISLIAALLLQLLLKLSIGLEHKIAEHFKSKPGTAPKVYRAITTYIILVGSKFVMLEAINLLFGEKVSFTGPWNGVVAFFAVVFTILIAEVLVSKIYFALDNKEQIDNELEEAKEVKA</sequence>
<evidence type="ECO:0000313" key="2">
    <source>
        <dbReference type="EMBL" id="KAA8670087.1"/>
    </source>
</evidence>
<dbReference type="EMBL" id="VXJS01000011">
    <property type="protein sequence ID" value="KAA8670087.1"/>
    <property type="molecule type" value="Genomic_DNA"/>
</dbReference>
<keyword evidence="1" id="KW-0472">Membrane</keyword>
<dbReference type="AlphaFoldDB" id="A0A5M9NHI6"/>
<comment type="caution">
    <text evidence="2">The sequence shown here is derived from an EMBL/GenBank/DDBJ whole genome shotgun (WGS) entry which is preliminary data.</text>
</comment>
<proteinExistence type="predicted"/>
<name>A0A5M9NHI6_9VIBR</name>
<evidence type="ECO:0000256" key="1">
    <source>
        <dbReference type="SAM" id="Phobius"/>
    </source>
</evidence>
<dbReference type="Proteomes" id="UP000322521">
    <property type="component" value="Unassembled WGS sequence"/>
</dbReference>
<dbReference type="OrthoDB" id="5873895at2"/>
<feature type="transmembrane region" description="Helical" evidence="1">
    <location>
        <begin position="46"/>
        <end position="66"/>
    </location>
</feature>
<feature type="transmembrane region" description="Helical" evidence="1">
    <location>
        <begin position="16"/>
        <end position="34"/>
    </location>
</feature>
<keyword evidence="3" id="KW-1185">Reference proteome</keyword>
<gene>
    <name evidence="2" type="ORF">F4W18_17110</name>
</gene>
<accession>A0A5M9NHI6</accession>